<keyword evidence="5 8" id="KW-0812">Transmembrane</keyword>
<feature type="transmembrane region" description="Helical" evidence="8">
    <location>
        <begin position="323"/>
        <end position="343"/>
    </location>
</feature>
<evidence type="ECO:0000256" key="5">
    <source>
        <dbReference type="ARBA" id="ARBA00022692"/>
    </source>
</evidence>
<dbReference type="PROSITE" id="PS50928">
    <property type="entry name" value="ABC_TM1"/>
    <property type="match status" value="2"/>
</dbReference>
<evidence type="ECO:0000256" key="4">
    <source>
        <dbReference type="ARBA" id="ARBA00022519"/>
    </source>
</evidence>
<dbReference type="InterPro" id="IPR035906">
    <property type="entry name" value="MetI-like_sf"/>
</dbReference>
<feature type="transmembrane region" description="Helical" evidence="8">
    <location>
        <begin position="132"/>
        <end position="154"/>
    </location>
</feature>
<dbReference type="Proteomes" id="UP000587991">
    <property type="component" value="Unassembled WGS sequence"/>
</dbReference>
<dbReference type="GO" id="GO:0055085">
    <property type="term" value="P:transmembrane transport"/>
    <property type="evidence" value="ECO:0007669"/>
    <property type="project" value="InterPro"/>
</dbReference>
<dbReference type="Pfam" id="PF00528">
    <property type="entry name" value="BPD_transp_1"/>
    <property type="match status" value="2"/>
</dbReference>
<evidence type="ECO:0000313" key="11">
    <source>
        <dbReference type="Proteomes" id="UP000587991"/>
    </source>
</evidence>
<sequence>MSGRLLTLLATLAGVLVLLPVLAVLSGFLVAEPAVWQHLREYVLPHVLPNTLWLWLGVMLGSLLLGASLAWATVAWDYPGRRWLSFALMLPLAMPTYILAFVYLGWTEYGAWLPTLWREAGWGAFPLSRGRMLTILCMVMGYYPYVYLIARQAFLTQGQRLQEVARSLGAGRWRVWWRVSLPLALPWLLGGSMLVSMETLADYGTVAIFNYDTLTTAIYKTWFGLFSKAGAMQLATVLLLLVALLLLTEYLLLRRLRFDLGGRSSQHFQPRALQGAMRYLMPCLLLLVLLPVFILPLAQLIGWSWDQVRAEWDEAYWALTWNAVRLSLMAAMLVTLMATALVLAGRRHASVGFKLWSRMATLGYALPGAVLAVGFYWPFTMLDQWLLTSARALGLHADAVLRGTVLALLLAYAARFMAVAYKPVEGASQRLTRSVEESARLLGMRGWRLLSRLYAPLLAGGMGTAMMLVFIDVMKEIPITLLMRPFGWDTLATKIFEYTSEGQWTLAALPSLTLVLAGLLPVGLLFRTLNRMSSSSPPPGP</sequence>
<feature type="transmembrane region" description="Helical" evidence="8">
    <location>
        <begin position="279"/>
        <end position="303"/>
    </location>
</feature>
<keyword evidence="11" id="KW-1185">Reference proteome</keyword>
<dbReference type="EMBL" id="JABAIM010000001">
    <property type="protein sequence ID" value="NLR73760.1"/>
    <property type="molecule type" value="Genomic_DNA"/>
</dbReference>
<keyword evidence="6 8" id="KW-1133">Transmembrane helix</keyword>
<proteinExistence type="inferred from homology"/>
<comment type="subcellular location">
    <subcellularLocation>
        <location evidence="1">Cell inner membrane</location>
        <topology evidence="1">Multi-pass membrane protein</topology>
    </subcellularLocation>
    <subcellularLocation>
        <location evidence="8">Cell membrane</location>
        <topology evidence="8">Multi-pass membrane protein</topology>
    </subcellularLocation>
</comment>
<keyword evidence="4" id="KW-0997">Cell inner membrane</keyword>
<evidence type="ECO:0000256" key="2">
    <source>
        <dbReference type="ARBA" id="ARBA00022448"/>
    </source>
</evidence>
<organism evidence="10 11">
    <name type="scientific">Leeia aquatica</name>
    <dbReference type="NCBI Taxonomy" id="2725557"/>
    <lineage>
        <taxon>Bacteria</taxon>
        <taxon>Pseudomonadati</taxon>
        <taxon>Pseudomonadota</taxon>
        <taxon>Betaproteobacteria</taxon>
        <taxon>Neisseriales</taxon>
        <taxon>Leeiaceae</taxon>
        <taxon>Leeia</taxon>
    </lineage>
</organism>
<comment type="caution">
    <text evidence="10">The sequence shown here is derived from an EMBL/GenBank/DDBJ whole genome shotgun (WGS) entry which is preliminary data.</text>
</comment>
<dbReference type="InterPro" id="IPR000515">
    <property type="entry name" value="MetI-like"/>
</dbReference>
<dbReference type="RefSeq" id="WP_168875419.1">
    <property type="nucleotide sequence ID" value="NZ_JABAIM010000001.1"/>
</dbReference>
<name>A0A847RR98_9NEIS</name>
<dbReference type="PANTHER" id="PTHR43357:SF3">
    <property type="entry name" value="FE(3+)-TRANSPORT SYSTEM PERMEASE PROTEIN FBPB 2"/>
    <property type="match status" value="1"/>
</dbReference>
<dbReference type="AlphaFoldDB" id="A0A847RR98"/>
<dbReference type="CDD" id="cd06261">
    <property type="entry name" value="TM_PBP2"/>
    <property type="match status" value="2"/>
</dbReference>
<gene>
    <name evidence="10" type="ORF">HF682_01115</name>
</gene>
<evidence type="ECO:0000256" key="3">
    <source>
        <dbReference type="ARBA" id="ARBA00022475"/>
    </source>
</evidence>
<feature type="transmembrane region" description="Helical" evidence="8">
    <location>
        <begin position="355"/>
        <end position="379"/>
    </location>
</feature>
<keyword evidence="2 8" id="KW-0813">Transport</keyword>
<feature type="domain" description="ABC transmembrane type-1" evidence="9">
    <location>
        <begin position="320"/>
        <end position="525"/>
    </location>
</feature>
<keyword evidence="7 8" id="KW-0472">Membrane</keyword>
<evidence type="ECO:0000313" key="10">
    <source>
        <dbReference type="EMBL" id="NLR73760.1"/>
    </source>
</evidence>
<accession>A0A847RR98</accession>
<protein>
    <submittedName>
        <fullName evidence="10">Iron ABC transporter permease</fullName>
    </submittedName>
</protein>
<evidence type="ECO:0000259" key="9">
    <source>
        <dbReference type="PROSITE" id="PS50928"/>
    </source>
</evidence>
<feature type="transmembrane region" description="Helical" evidence="8">
    <location>
        <begin position="399"/>
        <end position="421"/>
    </location>
</feature>
<dbReference type="GO" id="GO:0005886">
    <property type="term" value="C:plasma membrane"/>
    <property type="evidence" value="ECO:0007669"/>
    <property type="project" value="UniProtKB-SubCell"/>
</dbReference>
<feature type="transmembrane region" description="Helical" evidence="8">
    <location>
        <begin position="83"/>
        <end position="106"/>
    </location>
</feature>
<evidence type="ECO:0000256" key="8">
    <source>
        <dbReference type="RuleBase" id="RU363032"/>
    </source>
</evidence>
<dbReference type="PANTHER" id="PTHR43357">
    <property type="entry name" value="INNER MEMBRANE ABC TRANSPORTER PERMEASE PROTEIN YDCV"/>
    <property type="match status" value="1"/>
</dbReference>
<feature type="domain" description="ABC transmembrane type-1" evidence="9">
    <location>
        <begin position="48"/>
        <end position="247"/>
    </location>
</feature>
<feature type="transmembrane region" description="Helical" evidence="8">
    <location>
        <begin position="504"/>
        <end position="526"/>
    </location>
</feature>
<comment type="similarity">
    <text evidence="8">Belongs to the binding-protein-dependent transport system permease family.</text>
</comment>
<feature type="transmembrane region" description="Helical" evidence="8">
    <location>
        <begin position="231"/>
        <end position="253"/>
    </location>
</feature>
<feature type="transmembrane region" description="Helical" evidence="8">
    <location>
        <begin position="55"/>
        <end position="76"/>
    </location>
</feature>
<feature type="transmembrane region" description="Helical" evidence="8">
    <location>
        <begin position="175"/>
        <end position="195"/>
    </location>
</feature>
<feature type="transmembrane region" description="Helical" evidence="8">
    <location>
        <begin position="453"/>
        <end position="474"/>
    </location>
</feature>
<evidence type="ECO:0000256" key="6">
    <source>
        <dbReference type="ARBA" id="ARBA00022989"/>
    </source>
</evidence>
<reference evidence="10 11" key="1">
    <citation type="submission" date="2020-04" db="EMBL/GenBank/DDBJ databases">
        <title>Draft genome of Leeia sp. IMCC25680.</title>
        <authorList>
            <person name="Song J."/>
            <person name="Cho J.-C."/>
        </authorList>
    </citation>
    <scope>NUCLEOTIDE SEQUENCE [LARGE SCALE GENOMIC DNA]</scope>
    <source>
        <strain evidence="10 11">IMCC25680</strain>
    </source>
</reference>
<evidence type="ECO:0000256" key="7">
    <source>
        <dbReference type="ARBA" id="ARBA00023136"/>
    </source>
</evidence>
<evidence type="ECO:0000256" key="1">
    <source>
        <dbReference type="ARBA" id="ARBA00004429"/>
    </source>
</evidence>
<dbReference type="SUPFAM" id="SSF161098">
    <property type="entry name" value="MetI-like"/>
    <property type="match status" value="2"/>
</dbReference>
<keyword evidence="3" id="KW-1003">Cell membrane</keyword>
<dbReference type="Gene3D" id="1.10.3720.10">
    <property type="entry name" value="MetI-like"/>
    <property type="match status" value="2"/>
</dbReference>